<evidence type="ECO:0000256" key="3">
    <source>
        <dbReference type="ARBA" id="ARBA00022452"/>
    </source>
</evidence>
<evidence type="ECO:0000256" key="5">
    <source>
        <dbReference type="ARBA" id="ARBA00022729"/>
    </source>
</evidence>
<comment type="subcellular location">
    <subcellularLocation>
        <location evidence="1 10">Cell outer membrane</location>
        <topology evidence="1 10">Multi-pass membrane protein</topology>
    </subcellularLocation>
</comment>
<gene>
    <name evidence="12" type="ORF">I9054_013220</name>
</gene>
<dbReference type="Pfam" id="PF00593">
    <property type="entry name" value="TonB_dep_Rec_b-barrel"/>
    <property type="match status" value="1"/>
</dbReference>
<protein>
    <submittedName>
        <fullName evidence="12">TonB-dependent receptor</fullName>
    </submittedName>
</protein>
<dbReference type="GO" id="GO:0015344">
    <property type="term" value="F:siderophore uptake transmembrane transporter activity"/>
    <property type="evidence" value="ECO:0007669"/>
    <property type="project" value="TreeGrafter"/>
</dbReference>
<dbReference type="PANTHER" id="PTHR30069">
    <property type="entry name" value="TONB-DEPENDENT OUTER MEMBRANE RECEPTOR"/>
    <property type="match status" value="1"/>
</dbReference>
<dbReference type="InterPro" id="IPR036942">
    <property type="entry name" value="Beta-barrel_TonB_sf"/>
</dbReference>
<evidence type="ECO:0000256" key="4">
    <source>
        <dbReference type="ARBA" id="ARBA00022692"/>
    </source>
</evidence>
<sequence length="685" mass="74662">MNKQLTLQALSLSILSAMSISTYANETSEDSSKLKTIVVTASSQAVDVKEAPASISVITSEDIEKQPVGSLGELLSKVPGVTGGISPSKEGSKIKLRGLPDNYTLILVDGKRIGSSRDVSYRPDLGRQDLNWITPDMIERIEVVRGPMSSLYGSDAMGGVINIITKKIPSVWGGNVTLNYTQPTTSSDLGTTLQTGVMAVGPLTDTLGLRLTAGMTEREADKKYKAGDGTTGSKDQNYNAMLHYQPTDKQSFSFEAGHSIQKNEKGSQINQTTGAEQTTSWGAAELEHNTFSISHQGDWAIGQSKLSAYYNDYDSSVGELTTKSNEMIVEGSLTMPFEAVFKQALTVGGQWKRQELTNSDTIGTLPGGSWDGKGYSDPKVENKNWALFFEDNISLLDNLTFTVGNRLDHDDKYGTHHSPRGYLVYSPTDDLVIKGGVAKGFRAPTVKESSPGGATQSGGNGCNGLKGQVWYDEKGAPHTYVSGGCYMTGNPNLKPEESTNYEIGVNYTGFGTDLGLTFFHTDFKNKIAYSPLGYFYGNWFTRNENIQSAVTRGIEMVANFPVLDNLKWNNNATYFLKAKNEDTGANLINTSKLTINSALNWQALDPLNVELSAQYLGKQYLSDKTVKPTMQKPHTIVNLASNYSVNDKLTLRGGFTNLLDKKLSNGSDVYLVERQKIFLGATYKF</sequence>
<keyword evidence="3 10" id="KW-1134">Transmembrane beta strand</keyword>
<dbReference type="InterPro" id="IPR012910">
    <property type="entry name" value="Plug_dom"/>
</dbReference>
<evidence type="ECO:0000256" key="8">
    <source>
        <dbReference type="ARBA" id="ARBA00023136"/>
    </source>
</evidence>
<organism evidence="12 13">
    <name type="scientific">Acinetobacter bereziniae</name>
    <name type="common">Acinetobacter genomosp. 10</name>
    <dbReference type="NCBI Taxonomy" id="106648"/>
    <lineage>
        <taxon>Bacteria</taxon>
        <taxon>Pseudomonadati</taxon>
        <taxon>Pseudomonadota</taxon>
        <taxon>Gammaproteobacteria</taxon>
        <taxon>Moraxellales</taxon>
        <taxon>Moraxellaceae</taxon>
        <taxon>Acinetobacter</taxon>
    </lineage>
</organism>
<dbReference type="AlphaFoldDB" id="A0A8I1AKP3"/>
<dbReference type="SUPFAM" id="SSF56935">
    <property type="entry name" value="Porins"/>
    <property type="match status" value="1"/>
</dbReference>
<dbReference type="GO" id="GO:0009279">
    <property type="term" value="C:cell outer membrane"/>
    <property type="evidence" value="ECO:0007669"/>
    <property type="project" value="UniProtKB-SubCell"/>
</dbReference>
<evidence type="ECO:0000256" key="1">
    <source>
        <dbReference type="ARBA" id="ARBA00004571"/>
    </source>
</evidence>
<keyword evidence="12" id="KW-0675">Receptor</keyword>
<dbReference type="Proteomes" id="UP000644140">
    <property type="component" value="Chromosome"/>
</dbReference>
<evidence type="ECO:0000256" key="10">
    <source>
        <dbReference type="PROSITE-ProRule" id="PRU01360"/>
    </source>
</evidence>
<evidence type="ECO:0000256" key="9">
    <source>
        <dbReference type="ARBA" id="ARBA00023237"/>
    </source>
</evidence>
<dbReference type="PROSITE" id="PS52016">
    <property type="entry name" value="TONB_DEPENDENT_REC_3"/>
    <property type="match status" value="1"/>
</dbReference>
<dbReference type="InterPro" id="IPR000531">
    <property type="entry name" value="Beta-barrel_TonB"/>
</dbReference>
<keyword evidence="2 10" id="KW-0813">Transport</keyword>
<dbReference type="Pfam" id="PF07715">
    <property type="entry name" value="Plug"/>
    <property type="match status" value="1"/>
</dbReference>
<evidence type="ECO:0000256" key="2">
    <source>
        <dbReference type="ARBA" id="ARBA00022448"/>
    </source>
</evidence>
<dbReference type="GO" id="GO:0044718">
    <property type="term" value="P:siderophore transmembrane transport"/>
    <property type="evidence" value="ECO:0007669"/>
    <property type="project" value="TreeGrafter"/>
</dbReference>
<evidence type="ECO:0000313" key="12">
    <source>
        <dbReference type="EMBL" id="UUN96335.1"/>
    </source>
</evidence>
<evidence type="ECO:0000313" key="13">
    <source>
        <dbReference type="Proteomes" id="UP000644140"/>
    </source>
</evidence>
<proteinExistence type="inferred from homology"/>
<keyword evidence="7 11" id="KW-0798">TonB box</keyword>
<dbReference type="RefSeq" id="WP_151781030.1">
    <property type="nucleotide sequence ID" value="NZ_BKNL01000022.1"/>
</dbReference>
<evidence type="ECO:0000256" key="11">
    <source>
        <dbReference type="RuleBase" id="RU003357"/>
    </source>
</evidence>
<dbReference type="Gene3D" id="2.40.170.20">
    <property type="entry name" value="TonB-dependent receptor, beta-barrel domain"/>
    <property type="match status" value="1"/>
</dbReference>
<dbReference type="EMBL" id="CP092085">
    <property type="protein sequence ID" value="UUN96335.1"/>
    <property type="molecule type" value="Genomic_DNA"/>
</dbReference>
<dbReference type="Gene3D" id="2.170.130.10">
    <property type="entry name" value="TonB-dependent receptor, plug domain"/>
    <property type="match status" value="1"/>
</dbReference>
<dbReference type="InterPro" id="IPR037066">
    <property type="entry name" value="Plug_dom_sf"/>
</dbReference>
<evidence type="ECO:0000256" key="7">
    <source>
        <dbReference type="ARBA" id="ARBA00023077"/>
    </source>
</evidence>
<evidence type="ECO:0000256" key="6">
    <source>
        <dbReference type="ARBA" id="ARBA00023065"/>
    </source>
</evidence>
<keyword evidence="5" id="KW-0732">Signal</keyword>
<accession>A0A8I1AKP3</accession>
<keyword evidence="9 10" id="KW-0998">Cell outer membrane</keyword>
<keyword evidence="8 10" id="KW-0472">Membrane</keyword>
<dbReference type="CDD" id="cd01347">
    <property type="entry name" value="ligand_gated_channel"/>
    <property type="match status" value="1"/>
</dbReference>
<comment type="similarity">
    <text evidence="10 11">Belongs to the TonB-dependent receptor family.</text>
</comment>
<dbReference type="InterPro" id="IPR039426">
    <property type="entry name" value="TonB-dep_rcpt-like"/>
</dbReference>
<reference evidence="12" key="1">
    <citation type="submission" date="2022-02" db="EMBL/GenBank/DDBJ databases">
        <title>Characterization of Tn125 harboring carbapenem-resistant Acinetobacter bereziniae clinical isolates.</title>
        <authorList>
            <person name="Wong N.-K."/>
            <person name="Pan Q."/>
        </authorList>
    </citation>
    <scope>NUCLEOTIDE SEQUENCE</scope>
    <source>
        <strain evidence="12">GD03393</strain>
    </source>
</reference>
<keyword evidence="4 10" id="KW-0812">Transmembrane</keyword>
<dbReference type="PANTHER" id="PTHR30069:SF53">
    <property type="entry name" value="COLICIN I RECEPTOR-RELATED"/>
    <property type="match status" value="1"/>
</dbReference>
<name>A0A8I1AKP3_ACIBZ</name>
<keyword evidence="6" id="KW-0406">Ion transport</keyword>